<feature type="active site" description="Nucleophile" evidence="9">
    <location>
        <position position="322"/>
    </location>
</feature>
<dbReference type="GO" id="GO:0000032">
    <property type="term" value="P:cell wall mannoprotein biosynthetic process"/>
    <property type="evidence" value="ECO:0007669"/>
    <property type="project" value="TreeGrafter"/>
</dbReference>
<comment type="similarity">
    <text evidence="2">Belongs to the glycosyltransferase 15 family.</text>
</comment>
<evidence type="ECO:0000313" key="12">
    <source>
        <dbReference type="Proteomes" id="UP000009009"/>
    </source>
</evidence>
<reference evidence="11 12" key="1">
    <citation type="journal article" date="2012" name="FEMS Yeast Res.">
        <title>The genome sequence of the wine yeast VIN7 reveals an allotriploid hybrid genome with Saccharomyces cerevisiae and Saccharomyces kudriavzevii origins.</title>
        <authorList>
            <person name="Borneman A.R."/>
            <person name="Desany B.A."/>
            <person name="Riches D."/>
            <person name="Affourtit J.P."/>
            <person name="Forgan A.H."/>
            <person name="Pretorius I.S."/>
            <person name="Egholm M."/>
            <person name="Chambers P.J."/>
        </authorList>
    </citation>
    <scope>NUCLEOTIDE SEQUENCE [LARGE SCALE GENOMIC DNA]</scope>
    <source>
        <strain evidence="11 12">VIN7</strain>
    </source>
</reference>
<dbReference type="EMBL" id="AGVY01000135">
    <property type="protein sequence ID" value="EHN03578.1"/>
    <property type="molecule type" value="Genomic_DNA"/>
</dbReference>
<dbReference type="PANTHER" id="PTHR31121:SF11">
    <property type="entry name" value="MANNOSYLTRANSFERASE KTR3-RELATED"/>
    <property type="match status" value="1"/>
</dbReference>
<dbReference type="Gene3D" id="3.90.550.10">
    <property type="entry name" value="Spore Coat Polysaccharide Biosynthesis Protein SpsA, Chain A"/>
    <property type="match status" value="1"/>
</dbReference>
<comment type="caution">
    <text evidence="11">The sequence shown here is derived from an EMBL/GenBank/DDBJ whole genome shotgun (WGS) entry which is preliminary data.</text>
</comment>
<dbReference type="GO" id="GO:0000026">
    <property type="term" value="F:alpha-1,2-mannosyltransferase activity"/>
    <property type="evidence" value="ECO:0007669"/>
    <property type="project" value="TreeGrafter"/>
</dbReference>
<name>H0GRI4_SACCK</name>
<evidence type="ECO:0000256" key="1">
    <source>
        <dbReference type="ARBA" id="ARBA00004606"/>
    </source>
</evidence>
<evidence type="ECO:0000256" key="5">
    <source>
        <dbReference type="ARBA" id="ARBA00022692"/>
    </source>
</evidence>
<dbReference type="InterPro" id="IPR002685">
    <property type="entry name" value="Glyco_trans_15"/>
</dbReference>
<dbReference type="Pfam" id="PF01793">
    <property type="entry name" value="Glyco_transf_15"/>
    <property type="match status" value="1"/>
</dbReference>
<keyword evidence="8 10" id="KW-0472">Membrane</keyword>
<proteinExistence type="inferred from homology"/>
<organism evidence="11 12">
    <name type="scientific">Saccharomyces cerevisiae x Saccharomyces kudriavzevii (strain VIN7)</name>
    <name type="common">Yeast</name>
    <dbReference type="NCBI Taxonomy" id="1095631"/>
    <lineage>
        <taxon>Eukaryota</taxon>
        <taxon>Fungi</taxon>
        <taxon>Dikarya</taxon>
        <taxon>Ascomycota</taxon>
        <taxon>Saccharomycotina</taxon>
        <taxon>Saccharomycetes</taxon>
        <taxon>Saccharomycetales</taxon>
        <taxon>Saccharomycetaceae</taxon>
        <taxon>Saccharomyces</taxon>
    </lineage>
</organism>
<sequence>MIDGQTQHKTGEPLSRNSVIIDTQRATMPVHHKKKLMPKSALLIRKYQRGIRASFIGLILVLSVLFLMSGSKPSEVLITQSPSISQVAKKDYQMPFTDKSQGVIHPMDDGKKEKGVMVTLARNSDLWNLVKSIRHVEDRFNNRYHYDWVFLNDEPFNDEFKRVTSALVSGKTKYGTIPKEHWSIPPSIDINKFDKKRKEMGKLDIPYGTSVPYRHMCRFQSGFIWRHALLDEYEWFWRVDTDITLFCDIEYDIFKFLKVNKKKYGFILSLSEYEGTIPTLWKTTKEFTKKNPKFLNKNNLMNFISDDDGETYNMCHFWTNFEVGSLDFFRSDAYTQYFDYLDESGGFFYERWGDAPVHSIAASLFLDKSEIHFFDGLGFHHPDFTSCPIEQEIRLQNKCICEPRKDVTWGTSYFCTRKYFSAGHYKLPPGI</sequence>
<dbReference type="OrthoDB" id="439943at2759"/>
<evidence type="ECO:0000256" key="8">
    <source>
        <dbReference type="ARBA" id="ARBA00023136"/>
    </source>
</evidence>
<dbReference type="HOGENOM" id="CLU_024327_4_1_1"/>
<dbReference type="FunFam" id="3.90.550.10:FF:000051">
    <property type="entry name" value="Alpha-1,2-mannosyltransferase (Ktr4)"/>
    <property type="match status" value="1"/>
</dbReference>
<keyword evidence="5 10" id="KW-0812">Transmembrane</keyword>
<accession>H0GRI4</accession>
<evidence type="ECO:0000256" key="9">
    <source>
        <dbReference type="PIRSR" id="PIRSR018153-1"/>
    </source>
</evidence>
<dbReference type="PANTHER" id="PTHR31121">
    <property type="entry name" value="ALPHA-1,2 MANNOSYLTRANSFERASE KTR1"/>
    <property type="match status" value="1"/>
</dbReference>
<dbReference type="PhylomeDB" id="H0GRI4"/>
<dbReference type="SUPFAM" id="SSF53448">
    <property type="entry name" value="Nucleotide-diphospho-sugar transferases"/>
    <property type="match status" value="1"/>
</dbReference>
<dbReference type="GO" id="GO:0006487">
    <property type="term" value="P:protein N-linked glycosylation"/>
    <property type="evidence" value="ECO:0007669"/>
    <property type="project" value="TreeGrafter"/>
</dbReference>
<evidence type="ECO:0000256" key="3">
    <source>
        <dbReference type="ARBA" id="ARBA00022676"/>
    </source>
</evidence>
<evidence type="ECO:0000256" key="2">
    <source>
        <dbReference type="ARBA" id="ARBA00007677"/>
    </source>
</evidence>
<evidence type="ECO:0000256" key="7">
    <source>
        <dbReference type="ARBA" id="ARBA00022989"/>
    </source>
</evidence>
<evidence type="ECO:0000256" key="4">
    <source>
        <dbReference type="ARBA" id="ARBA00022679"/>
    </source>
</evidence>
<evidence type="ECO:0000256" key="6">
    <source>
        <dbReference type="ARBA" id="ARBA00022968"/>
    </source>
</evidence>
<evidence type="ECO:0000313" key="11">
    <source>
        <dbReference type="EMBL" id="EHN03578.1"/>
    </source>
</evidence>
<keyword evidence="3" id="KW-0328">Glycosyltransferase</keyword>
<evidence type="ECO:0000256" key="10">
    <source>
        <dbReference type="SAM" id="Phobius"/>
    </source>
</evidence>
<feature type="transmembrane region" description="Helical" evidence="10">
    <location>
        <begin position="50"/>
        <end position="68"/>
    </location>
</feature>
<dbReference type="Proteomes" id="UP000009009">
    <property type="component" value="Unassembled WGS sequence"/>
</dbReference>
<keyword evidence="12" id="KW-1185">Reference proteome</keyword>
<dbReference type="GO" id="GO:0005794">
    <property type="term" value="C:Golgi apparatus"/>
    <property type="evidence" value="ECO:0007669"/>
    <property type="project" value="TreeGrafter"/>
</dbReference>
<dbReference type="GO" id="GO:0006493">
    <property type="term" value="P:protein O-linked glycosylation"/>
    <property type="evidence" value="ECO:0007669"/>
    <property type="project" value="TreeGrafter"/>
</dbReference>
<gene>
    <name evidence="11" type="ORF">VIN7_5710</name>
</gene>
<keyword evidence="6" id="KW-0735">Signal-anchor</keyword>
<dbReference type="GO" id="GO:0016020">
    <property type="term" value="C:membrane"/>
    <property type="evidence" value="ECO:0007669"/>
    <property type="project" value="UniProtKB-SubCell"/>
</dbReference>
<comment type="subcellular location">
    <subcellularLocation>
        <location evidence="1">Membrane</location>
        <topology evidence="1">Single-pass type II membrane protein</topology>
    </subcellularLocation>
</comment>
<keyword evidence="4" id="KW-0808">Transferase</keyword>
<dbReference type="InterPro" id="IPR029044">
    <property type="entry name" value="Nucleotide-diphossugar_trans"/>
</dbReference>
<protein>
    <submittedName>
        <fullName evidence="11">Ktr3p</fullName>
    </submittedName>
</protein>
<dbReference type="AlphaFoldDB" id="H0GRI4"/>
<keyword evidence="7 10" id="KW-1133">Transmembrane helix</keyword>
<dbReference type="PIRSF" id="PIRSF018153">
    <property type="entry name" value="Glyco_trans_15"/>
    <property type="match status" value="1"/>
</dbReference>